<protein>
    <submittedName>
        <fullName evidence="2">Uncharacterized protein</fullName>
    </submittedName>
</protein>
<dbReference type="EMBL" id="CP062008">
    <property type="protein sequence ID" value="QPG69563.1"/>
    <property type="molecule type" value="Genomic_DNA"/>
</dbReference>
<name>A0A8H2PDY1_MYCMU</name>
<dbReference type="Proteomes" id="UP000309231">
    <property type="component" value="Chromosome"/>
</dbReference>
<keyword evidence="3" id="KW-1185">Reference proteome</keyword>
<evidence type="ECO:0000313" key="3">
    <source>
        <dbReference type="Proteomes" id="UP000309231"/>
    </source>
</evidence>
<reference evidence="2" key="1">
    <citation type="submission" date="2018-01" db="EMBL/GenBank/DDBJ databases">
        <title>Comparative genomics of Mycobacterium mucogenicum and Mycobacterium neoaurum clade members emphasizing tRNA and non-coding RNA.</title>
        <authorList>
            <person name="Behra P.R.K."/>
            <person name="Pettersson B.M.F."/>
            <person name="Das S."/>
            <person name="Dasgupta S."/>
            <person name="Kirsebom L.A."/>
        </authorList>
    </citation>
    <scope>NUCLEOTIDE SEQUENCE</scope>
    <source>
        <strain evidence="2">DSM 44124</strain>
    </source>
</reference>
<dbReference type="EMBL" id="POTL01000001">
    <property type="protein sequence ID" value="TLH51030.1"/>
    <property type="molecule type" value="Genomic_DNA"/>
</dbReference>
<accession>A0A8H2PDY1</accession>
<dbReference type="AlphaFoldDB" id="A0A8H2PDY1"/>
<proteinExistence type="predicted"/>
<reference evidence="1 3" key="3">
    <citation type="journal article" date="2019" name="Sci. Rep.">
        <title>Insight into the biology of Mycobacterium mucogenicum and Mycobacterium neoaurum clade members.</title>
        <authorList>
            <person name="Behra P.R.K."/>
            <person name="Pettersson B.M.F."/>
            <person name="Ramesh M."/>
            <person name="Dasgupta S."/>
            <person name="Kirsebom L.A."/>
        </authorList>
    </citation>
    <scope>NUCLEOTIDE SEQUENCE [LARGE SCALE GENOMIC DNA]</scope>
    <source>
        <strain evidence="1 3">DSM 44124</strain>
    </source>
</reference>
<evidence type="ECO:0000313" key="1">
    <source>
        <dbReference type="EMBL" id="QPG69563.1"/>
    </source>
</evidence>
<evidence type="ECO:0000313" key="2">
    <source>
        <dbReference type="EMBL" id="TLH51030.1"/>
    </source>
</evidence>
<dbReference type="RefSeq" id="WP_053854841.1">
    <property type="nucleotide sequence ID" value="NZ_ANBS01000004.1"/>
</dbReference>
<reference evidence="1 3" key="2">
    <citation type="journal article" date="2019" name="BMC Evol. Biol.">
        <title>Comparative genomics of Mycobacterium mucogenicum and Mycobacterium neoaurum clade members emphasizing tRNA and non-coding RNA.</title>
        <authorList>
            <person name="Behra P.R.K."/>
            <person name="Pettersson B.M.F."/>
            <person name="Das S."/>
            <person name="Dasgupta S."/>
            <person name="Kirsebom L.A."/>
        </authorList>
    </citation>
    <scope>NUCLEOTIDE SEQUENCE [LARGE SCALE GENOMIC DNA]</scope>
    <source>
        <strain evidence="1 3">DSM 44124</strain>
    </source>
</reference>
<organism evidence="2">
    <name type="scientific">Mycolicibacterium mucogenicum DSM 44124</name>
    <dbReference type="NCBI Taxonomy" id="1226753"/>
    <lineage>
        <taxon>Bacteria</taxon>
        <taxon>Bacillati</taxon>
        <taxon>Actinomycetota</taxon>
        <taxon>Actinomycetes</taxon>
        <taxon>Mycobacteriales</taxon>
        <taxon>Mycobacteriaceae</taxon>
        <taxon>Mycolicibacterium</taxon>
    </lineage>
</organism>
<gene>
    <name evidence="1" type="ORF">C1S78_000490</name>
    <name evidence="2" type="ORF">C1S78_00490</name>
</gene>
<sequence>MMTTELLSSVLEAHGGLDRWRSVHSVEATIVTGGKLFGIKGMPQDPVPRRMSVATHRQWASVQPFGAPDQRSDFTPERVAIQKLDGRVVAEQTDPRTSFADHELSTPWNPLQRAYFNGYALWMYLTTPFFMALPGMDVTEIEPVLDHGERWRGLRVRYPDGFASHSREEEFFFGSDFLIGRHDYRVEIAGGFAAQHYVSEIVEADGIMVPTRRRAYRCDSAGRPLADELMVAIDLSGVRVVPEEWAALPHV</sequence>
<dbReference type="GeneID" id="76723357"/>
<dbReference type="KEGG" id="mmuc:C1S78_000490"/>